<dbReference type="KEGG" id="rub:GBA63_19780"/>
<dbReference type="Proteomes" id="UP000501452">
    <property type="component" value="Chromosome"/>
</dbReference>
<gene>
    <name evidence="2" type="ORF">GBA63_19780</name>
</gene>
<feature type="region of interest" description="Disordered" evidence="1">
    <location>
        <begin position="46"/>
        <end position="65"/>
    </location>
</feature>
<evidence type="ECO:0000313" key="3">
    <source>
        <dbReference type="Proteomes" id="UP000501452"/>
    </source>
</evidence>
<accession>A0A6G8QE12</accession>
<organism evidence="2 3">
    <name type="scientific">Rubrobacter tropicus</name>
    <dbReference type="NCBI Taxonomy" id="2653851"/>
    <lineage>
        <taxon>Bacteria</taxon>
        <taxon>Bacillati</taxon>
        <taxon>Actinomycetota</taxon>
        <taxon>Rubrobacteria</taxon>
        <taxon>Rubrobacterales</taxon>
        <taxon>Rubrobacteraceae</taxon>
        <taxon>Rubrobacter</taxon>
    </lineage>
</organism>
<evidence type="ECO:0000256" key="1">
    <source>
        <dbReference type="SAM" id="MobiDB-lite"/>
    </source>
</evidence>
<proteinExistence type="predicted"/>
<dbReference type="AlphaFoldDB" id="A0A6G8QE12"/>
<sequence>MWSVFNEADARYLQQLSEGLAEGAAVPENLWDAVATFVLSRVPAPPHGHALGHRQHSAEQLARREAQEKVLRSLAPRTGR</sequence>
<reference evidence="2 3" key="1">
    <citation type="submission" date="2019-10" db="EMBL/GenBank/DDBJ databases">
        <title>Rubrobacter sp nov SCSIO 52090 isolated from a deep-sea sediment in the South China Sea.</title>
        <authorList>
            <person name="Chen R.W."/>
        </authorList>
    </citation>
    <scope>NUCLEOTIDE SEQUENCE [LARGE SCALE GENOMIC DNA]</scope>
    <source>
        <strain evidence="2 3">SCSIO 52909</strain>
    </source>
</reference>
<name>A0A6G8QE12_9ACTN</name>
<protein>
    <submittedName>
        <fullName evidence="2">Uncharacterized protein</fullName>
    </submittedName>
</protein>
<keyword evidence="3" id="KW-1185">Reference proteome</keyword>
<dbReference type="EMBL" id="CP045119">
    <property type="protein sequence ID" value="QIN84641.1"/>
    <property type="molecule type" value="Genomic_DNA"/>
</dbReference>
<dbReference type="RefSeq" id="WP_166179029.1">
    <property type="nucleotide sequence ID" value="NZ_CP045119.1"/>
</dbReference>
<evidence type="ECO:0000313" key="2">
    <source>
        <dbReference type="EMBL" id="QIN84641.1"/>
    </source>
</evidence>